<dbReference type="PANTHER" id="PTHR19338">
    <property type="entry name" value="TRANSLOCASE OF INNER MITOCHONDRIAL MEMBRANE 13 HOMOLOG"/>
    <property type="match status" value="1"/>
</dbReference>
<comment type="similarity">
    <text evidence="1">Belongs to the disease resistance NB-LRR family.</text>
</comment>
<dbReference type="InterPro" id="IPR041118">
    <property type="entry name" value="Rx_N"/>
</dbReference>
<dbReference type="GO" id="GO:0006952">
    <property type="term" value="P:defense response"/>
    <property type="evidence" value="ECO:0007669"/>
    <property type="project" value="UniProtKB-KW"/>
</dbReference>
<dbReference type="Gene3D" id="1.20.5.4130">
    <property type="match status" value="1"/>
</dbReference>
<keyword evidence="3" id="KW-0677">Repeat</keyword>
<dbReference type="Proteomes" id="UP000834106">
    <property type="component" value="Chromosome 6"/>
</dbReference>
<evidence type="ECO:0000256" key="4">
    <source>
        <dbReference type="ARBA" id="ARBA00022741"/>
    </source>
</evidence>
<dbReference type="SUPFAM" id="SSF52540">
    <property type="entry name" value="P-loop containing nucleoside triphosphate hydrolases"/>
    <property type="match status" value="1"/>
</dbReference>
<evidence type="ECO:0000256" key="1">
    <source>
        <dbReference type="ARBA" id="ARBA00008894"/>
    </source>
</evidence>
<name>A0AAD2DT47_9LAMI</name>
<feature type="domain" description="NB-ARC" evidence="7">
    <location>
        <begin position="185"/>
        <end position="224"/>
    </location>
</feature>
<feature type="domain" description="Disease resistance N-terminal" evidence="8">
    <location>
        <begin position="9"/>
        <end position="90"/>
    </location>
</feature>
<evidence type="ECO:0000259" key="8">
    <source>
        <dbReference type="Pfam" id="PF18052"/>
    </source>
</evidence>
<keyword evidence="6" id="KW-0067">ATP-binding</keyword>
<keyword evidence="2" id="KW-0433">Leucine-rich repeat</keyword>
<evidence type="ECO:0000313" key="9">
    <source>
        <dbReference type="EMBL" id="CAI9762866.1"/>
    </source>
</evidence>
<evidence type="ECO:0000313" key="10">
    <source>
        <dbReference type="Proteomes" id="UP000834106"/>
    </source>
</evidence>
<sequence>MDAVISAPVRATLGKLLDLATSELSLVWGFKEDLKSLDEWFNIMSPFLVDAEKREFTDEAVKRWLKELRDITYDADHVLDEVNYEKMCRMVDIQDQTKIMACLNIFCFIPPLVFQWRMARRIKSINVNLKMFAEKANTLGLQNVASYPLIVPLVMETDSITFDSNVVGRQGDEAEILKLITNTNDAVIAVLPIVGMGGLGKTTLARSVFKIEDTESHFGEKIWAAYQYGSLQV</sequence>
<evidence type="ECO:0000259" key="7">
    <source>
        <dbReference type="Pfam" id="PF00931"/>
    </source>
</evidence>
<evidence type="ECO:0000256" key="3">
    <source>
        <dbReference type="ARBA" id="ARBA00022737"/>
    </source>
</evidence>
<gene>
    <name evidence="9" type="ORF">FPE_LOCUS10296</name>
</gene>
<dbReference type="Gene3D" id="3.40.50.300">
    <property type="entry name" value="P-loop containing nucleotide triphosphate hydrolases"/>
    <property type="match status" value="1"/>
</dbReference>
<keyword evidence="5" id="KW-0611">Plant defense</keyword>
<dbReference type="PANTHER" id="PTHR19338:SF73">
    <property type="entry name" value="DISEASE RESISTANCE PROTEIN RGA2-LIKE"/>
    <property type="match status" value="1"/>
</dbReference>
<evidence type="ECO:0000256" key="2">
    <source>
        <dbReference type="ARBA" id="ARBA00022614"/>
    </source>
</evidence>
<evidence type="ECO:0000256" key="6">
    <source>
        <dbReference type="ARBA" id="ARBA00022840"/>
    </source>
</evidence>
<dbReference type="EMBL" id="OU503041">
    <property type="protein sequence ID" value="CAI9762866.1"/>
    <property type="molecule type" value="Genomic_DNA"/>
</dbReference>
<accession>A0AAD2DT47</accession>
<dbReference type="InterPro" id="IPR027417">
    <property type="entry name" value="P-loop_NTPase"/>
</dbReference>
<dbReference type="Pfam" id="PF18052">
    <property type="entry name" value="Rx_N"/>
    <property type="match status" value="1"/>
</dbReference>
<proteinExistence type="inferred from homology"/>
<dbReference type="GO" id="GO:0005524">
    <property type="term" value="F:ATP binding"/>
    <property type="evidence" value="ECO:0007669"/>
    <property type="project" value="UniProtKB-KW"/>
</dbReference>
<dbReference type="InterPro" id="IPR038005">
    <property type="entry name" value="RX-like_CC"/>
</dbReference>
<keyword evidence="10" id="KW-1185">Reference proteome</keyword>
<reference evidence="9" key="1">
    <citation type="submission" date="2023-05" db="EMBL/GenBank/DDBJ databases">
        <authorList>
            <person name="Huff M."/>
        </authorList>
    </citation>
    <scope>NUCLEOTIDE SEQUENCE</scope>
</reference>
<dbReference type="CDD" id="cd14798">
    <property type="entry name" value="RX-CC_like"/>
    <property type="match status" value="1"/>
</dbReference>
<keyword evidence="4" id="KW-0547">Nucleotide-binding</keyword>
<dbReference type="GO" id="GO:0043531">
    <property type="term" value="F:ADP binding"/>
    <property type="evidence" value="ECO:0007669"/>
    <property type="project" value="InterPro"/>
</dbReference>
<dbReference type="AlphaFoldDB" id="A0AAD2DT47"/>
<dbReference type="InterPro" id="IPR002182">
    <property type="entry name" value="NB-ARC"/>
</dbReference>
<dbReference type="Pfam" id="PF00931">
    <property type="entry name" value="NB-ARC"/>
    <property type="match status" value="1"/>
</dbReference>
<organism evidence="9 10">
    <name type="scientific">Fraxinus pennsylvanica</name>
    <dbReference type="NCBI Taxonomy" id="56036"/>
    <lineage>
        <taxon>Eukaryota</taxon>
        <taxon>Viridiplantae</taxon>
        <taxon>Streptophyta</taxon>
        <taxon>Embryophyta</taxon>
        <taxon>Tracheophyta</taxon>
        <taxon>Spermatophyta</taxon>
        <taxon>Magnoliopsida</taxon>
        <taxon>eudicotyledons</taxon>
        <taxon>Gunneridae</taxon>
        <taxon>Pentapetalae</taxon>
        <taxon>asterids</taxon>
        <taxon>lamiids</taxon>
        <taxon>Lamiales</taxon>
        <taxon>Oleaceae</taxon>
        <taxon>Oleeae</taxon>
        <taxon>Fraxinus</taxon>
    </lineage>
</organism>
<protein>
    <submittedName>
        <fullName evidence="9">Uncharacterized protein</fullName>
    </submittedName>
</protein>
<evidence type="ECO:0000256" key="5">
    <source>
        <dbReference type="ARBA" id="ARBA00022821"/>
    </source>
</evidence>